<comment type="subcellular location">
    <subcellularLocation>
        <location evidence="2">Cell membrane</location>
    </subcellularLocation>
    <subcellularLocation>
        <location evidence="3">Membrane raft</location>
        <topology evidence="3">Multi-pass membrane protein</topology>
    </subcellularLocation>
</comment>
<keyword evidence="11" id="KW-0902">Two-component regulatory system</keyword>
<evidence type="ECO:0000256" key="8">
    <source>
        <dbReference type="ARBA" id="ARBA00022741"/>
    </source>
</evidence>
<keyword evidence="6" id="KW-0597">Phosphoprotein</keyword>
<dbReference type="GO" id="GO:0005886">
    <property type="term" value="C:plasma membrane"/>
    <property type="evidence" value="ECO:0007669"/>
    <property type="project" value="UniProtKB-SubCell"/>
</dbReference>
<keyword evidence="12 13" id="KW-0472">Membrane</keyword>
<feature type="domain" description="CHASE" evidence="15">
    <location>
        <begin position="127"/>
        <end position="220"/>
    </location>
</feature>
<dbReference type="SMART" id="SM01079">
    <property type="entry name" value="CHASE"/>
    <property type="match status" value="1"/>
</dbReference>
<keyword evidence="13" id="KW-0812">Transmembrane</keyword>
<keyword evidence="13" id="KW-1133">Transmembrane helix</keyword>
<keyword evidence="17" id="KW-1185">Reference proteome</keyword>
<dbReference type="Pfam" id="PF02518">
    <property type="entry name" value="HATPase_c"/>
    <property type="match status" value="1"/>
</dbReference>
<dbReference type="CDD" id="cd00082">
    <property type="entry name" value="HisKA"/>
    <property type="match status" value="1"/>
</dbReference>
<dbReference type="SUPFAM" id="SSF47384">
    <property type="entry name" value="Homodimeric domain of signal transducing histidine kinase"/>
    <property type="match status" value="1"/>
</dbReference>
<dbReference type="InterPro" id="IPR004358">
    <property type="entry name" value="Sig_transdc_His_kin-like_C"/>
</dbReference>
<name>A0A1H5W173_9RHOB</name>
<dbReference type="PROSITE" id="PS50839">
    <property type="entry name" value="CHASE"/>
    <property type="match status" value="1"/>
</dbReference>
<dbReference type="GO" id="GO:0005524">
    <property type="term" value="F:ATP binding"/>
    <property type="evidence" value="ECO:0007669"/>
    <property type="project" value="UniProtKB-KW"/>
</dbReference>
<protein>
    <recommendedName>
        <fullName evidence="4">histidine kinase</fullName>
        <ecNumber evidence="4">2.7.13.3</ecNumber>
    </recommendedName>
</protein>
<dbReference type="RefSeq" id="WP_104007932.1">
    <property type="nucleotide sequence ID" value="NZ_FNVD01000007.1"/>
</dbReference>
<evidence type="ECO:0000256" key="11">
    <source>
        <dbReference type="ARBA" id="ARBA00023012"/>
    </source>
</evidence>
<dbReference type="EMBL" id="FNVD01000007">
    <property type="protein sequence ID" value="SEF92891.1"/>
    <property type="molecule type" value="Genomic_DNA"/>
</dbReference>
<dbReference type="InterPro" id="IPR003594">
    <property type="entry name" value="HATPase_dom"/>
</dbReference>
<dbReference type="Gene3D" id="3.30.565.10">
    <property type="entry name" value="Histidine kinase-like ATPase, C-terminal domain"/>
    <property type="match status" value="1"/>
</dbReference>
<dbReference type="PROSITE" id="PS50109">
    <property type="entry name" value="HIS_KIN"/>
    <property type="match status" value="1"/>
</dbReference>
<dbReference type="GO" id="GO:0009927">
    <property type="term" value="F:histidine phosphotransfer kinase activity"/>
    <property type="evidence" value="ECO:0007669"/>
    <property type="project" value="TreeGrafter"/>
</dbReference>
<accession>A0A1H5W173</accession>
<keyword evidence="7" id="KW-0808">Transferase</keyword>
<gene>
    <name evidence="16" type="ORF">SAMN05421751_10743</name>
</gene>
<evidence type="ECO:0000256" key="9">
    <source>
        <dbReference type="ARBA" id="ARBA00022777"/>
    </source>
</evidence>
<dbReference type="InterPro" id="IPR006189">
    <property type="entry name" value="CHASE_dom"/>
</dbReference>
<evidence type="ECO:0000256" key="5">
    <source>
        <dbReference type="ARBA" id="ARBA00022475"/>
    </source>
</evidence>
<dbReference type="Gene3D" id="3.30.450.20">
    <property type="entry name" value="PAS domain"/>
    <property type="match status" value="1"/>
</dbReference>
<dbReference type="FunFam" id="1.10.287.130:FF:000001">
    <property type="entry name" value="Two-component sensor histidine kinase"/>
    <property type="match status" value="1"/>
</dbReference>
<organism evidence="16 17">
    <name type="scientific">Jhaorihella thermophila</name>
    <dbReference type="NCBI Taxonomy" id="488547"/>
    <lineage>
        <taxon>Bacteria</taxon>
        <taxon>Pseudomonadati</taxon>
        <taxon>Pseudomonadota</taxon>
        <taxon>Alphaproteobacteria</taxon>
        <taxon>Rhodobacterales</taxon>
        <taxon>Paracoccaceae</taxon>
        <taxon>Jhaorihella</taxon>
    </lineage>
</organism>
<proteinExistence type="predicted"/>
<keyword evidence="9 16" id="KW-0418">Kinase</keyword>
<dbReference type="GO" id="GO:0000155">
    <property type="term" value="F:phosphorelay sensor kinase activity"/>
    <property type="evidence" value="ECO:0007669"/>
    <property type="project" value="InterPro"/>
</dbReference>
<evidence type="ECO:0000256" key="4">
    <source>
        <dbReference type="ARBA" id="ARBA00012438"/>
    </source>
</evidence>
<evidence type="ECO:0000256" key="12">
    <source>
        <dbReference type="ARBA" id="ARBA00023136"/>
    </source>
</evidence>
<dbReference type="InterPro" id="IPR036097">
    <property type="entry name" value="HisK_dim/P_sf"/>
</dbReference>
<dbReference type="Pfam" id="PF03924">
    <property type="entry name" value="CHASE"/>
    <property type="match status" value="1"/>
</dbReference>
<evidence type="ECO:0000313" key="17">
    <source>
        <dbReference type="Proteomes" id="UP000236742"/>
    </source>
</evidence>
<dbReference type="Proteomes" id="UP000236742">
    <property type="component" value="Unassembled WGS sequence"/>
</dbReference>
<dbReference type="FunFam" id="3.30.565.10:FF:000023">
    <property type="entry name" value="PAS domain-containing sensor histidine kinase"/>
    <property type="match status" value="1"/>
</dbReference>
<dbReference type="SMART" id="SM00387">
    <property type="entry name" value="HATPase_c"/>
    <property type="match status" value="1"/>
</dbReference>
<dbReference type="GO" id="GO:0045121">
    <property type="term" value="C:membrane raft"/>
    <property type="evidence" value="ECO:0007669"/>
    <property type="project" value="UniProtKB-SubCell"/>
</dbReference>
<dbReference type="InterPro" id="IPR005467">
    <property type="entry name" value="His_kinase_dom"/>
</dbReference>
<dbReference type="AlphaFoldDB" id="A0A1H5W173"/>
<evidence type="ECO:0000256" key="7">
    <source>
        <dbReference type="ARBA" id="ARBA00022679"/>
    </source>
</evidence>
<dbReference type="OrthoDB" id="9801651at2"/>
<dbReference type="Gene3D" id="1.10.287.130">
    <property type="match status" value="1"/>
</dbReference>
<dbReference type="InterPro" id="IPR036890">
    <property type="entry name" value="HATPase_C_sf"/>
</dbReference>
<dbReference type="PRINTS" id="PR00344">
    <property type="entry name" value="BCTRLSENSOR"/>
</dbReference>
<dbReference type="InterPro" id="IPR003661">
    <property type="entry name" value="HisK_dim/P_dom"/>
</dbReference>
<feature type="transmembrane region" description="Helical" evidence="13">
    <location>
        <begin position="22"/>
        <end position="44"/>
    </location>
</feature>
<dbReference type="CDD" id="cd16922">
    <property type="entry name" value="HATPase_EvgS-ArcB-TorS-like"/>
    <property type="match status" value="1"/>
</dbReference>
<evidence type="ECO:0000256" key="1">
    <source>
        <dbReference type="ARBA" id="ARBA00000085"/>
    </source>
</evidence>
<evidence type="ECO:0000256" key="13">
    <source>
        <dbReference type="SAM" id="Phobius"/>
    </source>
</evidence>
<dbReference type="PANTHER" id="PTHR43047:SF72">
    <property type="entry name" value="OSMOSENSING HISTIDINE PROTEIN KINASE SLN1"/>
    <property type="match status" value="1"/>
</dbReference>
<dbReference type="EC" id="2.7.13.3" evidence="4"/>
<evidence type="ECO:0000259" key="14">
    <source>
        <dbReference type="PROSITE" id="PS50109"/>
    </source>
</evidence>
<evidence type="ECO:0000256" key="6">
    <source>
        <dbReference type="ARBA" id="ARBA00022553"/>
    </source>
</evidence>
<dbReference type="SUPFAM" id="SSF55874">
    <property type="entry name" value="ATPase domain of HSP90 chaperone/DNA topoisomerase II/histidine kinase"/>
    <property type="match status" value="1"/>
</dbReference>
<sequence length="679" mass="75303">MTDRQSRTPRQPATGRPDPRRAVWNAVYVCLVLLIVGGAIFIGLRAQAFRLEEARANARTEAQRVTSHLVAQLASVMNEHALTVRAVAAVVRREPDISQKAFEEVAGDITGSRRDGILNIALLKGSVITRVYPYERNARAVGADVTYVHAQLPGLNLTRRNRTVTQSGPYKLVQGGKGLIYRAPVLIRDPETGRQRYWGSTAVVASLDEIMTSEEIAAITHGYHIALRKLDQAGQPKAVAHGDPAVFQENPEAVALRLPFATWEIAAVPVGGWPARSSHESRIWALTSVLTGMLLLLIYVFQRISRQREEAQRHLIKAINSLNDAFVMFDANNRLVQCNRRYRELYNLPDGAVRAGTPRQDVIRAILERNSIADAEGKEAQWLARRLRETRLPFSETLRHLSDGRRLRVTDVRMPDGFSVGLHTDITDLENARLRAEEASQAKSAFLSTVSHELRTPLTSIKGGLGLVLSGKLGTPDARLRRLVQIAYENCDRLTRLVNDILDMQKIESGRIEYSPEPLELMKMVERAIEANRPYAQRFGVRYVLEATPAAGAMIEADRGRFLQIMDNLLSNAAKFSNPGETVEVTVDCDDEECRIGVRDHGRGISPEQQEKLFVAFSQVDASDQREREGSGLGLAIAKRLVKDMGGRIGLTSALGEGSEFHVIFPLYRQPQAKGATAA</sequence>
<reference evidence="16 17" key="1">
    <citation type="submission" date="2016-10" db="EMBL/GenBank/DDBJ databases">
        <authorList>
            <person name="de Groot N.N."/>
        </authorList>
    </citation>
    <scope>NUCLEOTIDE SEQUENCE [LARGE SCALE GENOMIC DNA]</scope>
    <source>
        <strain evidence="16 17">DSM 23413</strain>
    </source>
</reference>
<evidence type="ECO:0000256" key="2">
    <source>
        <dbReference type="ARBA" id="ARBA00004236"/>
    </source>
</evidence>
<comment type="catalytic activity">
    <reaction evidence="1">
        <text>ATP + protein L-histidine = ADP + protein N-phospho-L-histidine.</text>
        <dbReference type="EC" id="2.7.13.3"/>
    </reaction>
</comment>
<evidence type="ECO:0000313" key="16">
    <source>
        <dbReference type="EMBL" id="SEF92891.1"/>
    </source>
</evidence>
<dbReference type="Pfam" id="PF12860">
    <property type="entry name" value="PAS_7"/>
    <property type="match status" value="1"/>
</dbReference>
<evidence type="ECO:0000256" key="3">
    <source>
        <dbReference type="ARBA" id="ARBA00004314"/>
    </source>
</evidence>
<feature type="domain" description="Histidine kinase" evidence="14">
    <location>
        <begin position="449"/>
        <end position="669"/>
    </location>
</feature>
<dbReference type="InterPro" id="IPR035965">
    <property type="entry name" value="PAS-like_dom_sf"/>
</dbReference>
<keyword evidence="10" id="KW-0067">ATP-binding</keyword>
<dbReference type="SMART" id="SM00388">
    <property type="entry name" value="HisKA"/>
    <property type="match status" value="1"/>
</dbReference>
<evidence type="ECO:0000259" key="15">
    <source>
        <dbReference type="PROSITE" id="PS50839"/>
    </source>
</evidence>
<evidence type="ECO:0000256" key="10">
    <source>
        <dbReference type="ARBA" id="ARBA00022840"/>
    </source>
</evidence>
<keyword evidence="8" id="KW-0547">Nucleotide-binding</keyword>
<keyword evidence="5" id="KW-1003">Cell membrane</keyword>
<dbReference type="PANTHER" id="PTHR43047">
    <property type="entry name" value="TWO-COMPONENT HISTIDINE PROTEIN KINASE"/>
    <property type="match status" value="1"/>
</dbReference>
<dbReference type="SUPFAM" id="SSF55785">
    <property type="entry name" value="PYP-like sensor domain (PAS domain)"/>
    <property type="match status" value="1"/>
</dbReference>
<dbReference type="Pfam" id="PF00512">
    <property type="entry name" value="HisKA"/>
    <property type="match status" value="1"/>
</dbReference>